<name>A0ABX1CD78_9ACTN</name>
<feature type="transmembrane region" description="Helical" evidence="6">
    <location>
        <begin position="223"/>
        <end position="244"/>
    </location>
</feature>
<evidence type="ECO:0000256" key="3">
    <source>
        <dbReference type="ARBA" id="ARBA00022692"/>
    </source>
</evidence>
<reference evidence="8 9" key="1">
    <citation type="submission" date="2020-03" db="EMBL/GenBank/DDBJ databases">
        <title>Draft genome of Streptomyces sp. ventii, isolated from the Axial Seamount in the Pacific Ocean, and resequencing of the two type strains Streptomyces lonarensis strain NCL 716 and Streptomyces bohaiensis strain 11A07.</title>
        <authorList>
            <person name="Loughran R.M."/>
            <person name="Pfannmuller K.M."/>
            <person name="Wasson B.J."/>
            <person name="Deadmond M.C."/>
            <person name="Paddock B.E."/>
            <person name="Koyack M.J."/>
            <person name="Gallegos D.A."/>
            <person name="Mitchell E.A."/>
            <person name="Ushijima B."/>
            <person name="Saw J.H."/>
            <person name="Mcphail K.L."/>
            <person name="Videau P."/>
        </authorList>
    </citation>
    <scope>NUCLEOTIDE SEQUENCE [LARGE SCALE GENOMIC DNA]</scope>
    <source>
        <strain evidence="8 9">11A07</strain>
    </source>
</reference>
<keyword evidence="5 6" id="KW-0472">Membrane</keyword>
<keyword evidence="9" id="KW-1185">Reference proteome</keyword>
<keyword evidence="3 6" id="KW-0812">Transmembrane</keyword>
<evidence type="ECO:0000256" key="6">
    <source>
        <dbReference type="RuleBase" id="RU363076"/>
    </source>
</evidence>
<feature type="compositionally biased region" description="Low complexity" evidence="7">
    <location>
        <begin position="314"/>
        <end position="331"/>
    </location>
</feature>
<feature type="region of interest" description="Disordered" evidence="7">
    <location>
        <begin position="252"/>
        <end position="338"/>
    </location>
</feature>
<dbReference type="Pfam" id="PF02104">
    <property type="entry name" value="SURF1"/>
    <property type="match status" value="1"/>
</dbReference>
<accession>A0ABX1CD78</accession>
<dbReference type="Proteomes" id="UP000727056">
    <property type="component" value="Unassembled WGS sequence"/>
</dbReference>
<comment type="subcellular location">
    <subcellularLocation>
        <location evidence="6">Cell membrane</location>
        <topology evidence="6">Multi-pass membrane protein</topology>
    </subcellularLocation>
    <subcellularLocation>
        <location evidence="1">Membrane</location>
    </subcellularLocation>
</comment>
<keyword evidence="6" id="KW-1003">Cell membrane</keyword>
<dbReference type="InterPro" id="IPR002994">
    <property type="entry name" value="Surf1/Shy1"/>
</dbReference>
<gene>
    <name evidence="8" type="ORF">HCN52_19475</name>
</gene>
<evidence type="ECO:0000313" key="8">
    <source>
        <dbReference type="EMBL" id="NJQ17056.1"/>
    </source>
</evidence>
<evidence type="ECO:0000256" key="1">
    <source>
        <dbReference type="ARBA" id="ARBA00004370"/>
    </source>
</evidence>
<comment type="similarity">
    <text evidence="2 6">Belongs to the SURF1 family.</text>
</comment>
<evidence type="ECO:0000256" key="5">
    <source>
        <dbReference type="ARBA" id="ARBA00023136"/>
    </source>
</evidence>
<comment type="caution">
    <text evidence="6">Lacks conserved residue(s) required for the propagation of feature annotation.</text>
</comment>
<sequence length="338" mass="34735">MFRVLLSRQWVMLTLVALLLIPAFIWAGNWQYDRHDQRVARNELIGGSLAADPVPMAELSAPGEAPDPDDRFRAVTATGRFDSSQEVVARSRTGNQKGVLGYFVLTPLVPEDGPAVLVNRGFVPAGNDPTRLPEVPSAPEGEVTVTGRLMVDETTATTGIRDTQGLPEGMVMLVNSEQRAQAAGMPFLSGFMVLTELDPELPEGAEQPERLAAPSHSGIGAHFAYALQWWLFAAMVPVGWWILLRRELADAAGEGGSGTDGGGTAGDGASAGGGPHGGAPGGESGTDSGEGTPGGEPRPEGARGGVPSAGAEQADGAGRNAAGAADSAGTAPEVPAGR</sequence>
<comment type="caution">
    <text evidence="8">The sequence shown here is derived from an EMBL/GenBank/DDBJ whole genome shotgun (WGS) entry which is preliminary data.</text>
</comment>
<dbReference type="PANTHER" id="PTHR23427">
    <property type="entry name" value="SURFEIT LOCUS PROTEIN"/>
    <property type="match status" value="1"/>
</dbReference>
<evidence type="ECO:0000256" key="2">
    <source>
        <dbReference type="ARBA" id="ARBA00007165"/>
    </source>
</evidence>
<dbReference type="PANTHER" id="PTHR23427:SF2">
    <property type="entry name" value="SURFEIT LOCUS PROTEIN 1"/>
    <property type="match status" value="1"/>
</dbReference>
<evidence type="ECO:0000256" key="4">
    <source>
        <dbReference type="ARBA" id="ARBA00022989"/>
    </source>
</evidence>
<feature type="compositionally biased region" description="Gly residues" evidence="7">
    <location>
        <begin position="253"/>
        <end position="284"/>
    </location>
</feature>
<dbReference type="PROSITE" id="PS50895">
    <property type="entry name" value="SURF1"/>
    <property type="match status" value="1"/>
</dbReference>
<evidence type="ECO:0000256" key="7">
    <source>
        <dbReference type="SAM" id="MobiDB-lite"/>
    </source>
</evidence>
<protein>
    <recommendedName>
        <fullName evidence="6">SURF1-like protein</fullName>
    </recommendedName>
</protein>
<proteinExistence type="inferred from homology"/>
<dbReference type="CDD" id="cd06662">
    <property type="entry name" value="SURF1"/>
    <property type="match status" value="1"/>
</dbReference>
<dbReference type="InterPro" id="IPR045214">
    <property type="entry name" value="Surf1/Surf4"/>
</dbReference>
<organism evidence="8 9">
    <name type="scientific">Streptomyces bohaiensis</name>
    <dbReference type="NCBI Taxonomy" id="1431344"/>
    <lineage>
        <taxon>Bacteria</taxon>
        <taxon>Bacillati</taxon>
        <taxon>Actinomycetota</taxon>
        <taxon>Actinomycetes</taxon>
        <taxon>Kitasatosporales</taxon>
        <taxon>Streptomycetaceae</taxon>
        <taxon>Streptomyces</taxon>
    </lineage>
</organism>
<dbReference type="EMBL" id="JAAVJC010000232">
    <property type="protein sequence ID" value="NJQ17056.1"/>
    <property type="molecule type" value="Genomic_DNA"/>
</dbReference>
<dbReference type="RefSeq" id="WP_168089748.1">
    <property type="nucleotide sequence ID" value="NZ_BHZH01000168.1"/>
</dbReference>
<evidence type="ECO:0000313" key="9">
    <source>
        <dbReference type="Proteomes" id="UP000727056"/>
    </source>
</evidence>
<keyword evidence="4 6" id="KW-1133">Transmembrane helix</keyword>